<evidence type="ECO:0000313" key="5">
    <source>
        <dbReference type="EMBL" id="REF83275.1"/>
    </source>
</evidence>
<dbReference type="OrthoDB" id="9800596at2"/>
<evidence type="ECO:0000256" key="2">
    <source>
        <dbReference type="ARBA" id="ARBA00022679"/>
    </source>
</evidence>
<dbReference type="SUPFAM" id="SSF53335">
    <property type="entry name" value="S-adenosyl-L-methionine-dependent methyltransferases"/>
    <property type="match status" value="1"/>
</dbReference>
<comment type="caution">
    <text evidence="5">The sequence shown here is derived from an EMBL/GenBank/DDBJ whole genome shotgun (WGS) entry which is preliminary data.</text>
</comment>
<dbReference type="Gene3D" id="1.10.10.2830">
    <property type="match status" value="1"/>
</dbReference>
<organism evidence="5 6">
    <name type="scientific">Methylovirgula ligni</name>
    <dbReference type="NCBI Taxonomy" id="569860"/>
    <lineage>
        <taxon>Bacteria</taxon>
        <taxon>Pseudomonadati</taxon>
        <taxon>Pseudomonadota</taxon>
        <taxon>Alphaproteobacteria</taxon>
        <taxon>Hyphomicrobiales</taxon>
        <taxon>Beijerinckiaceae</taxon>
        <taxon>Methylovirgula</taxon>
    </lineage>
</organism>
<dbReference type="GO" id="GO:0008168">
    <property type="term" value="F:methyltransferase activity"/>
    <property type="evidence" value="ECO:0007669"/>
    <property type="project" value="UniProtKB-KW"/>
</dbReference>
<keyword evidence="3" id="KW-0949">S-adenosyl-L-methionine</keyword>
<sequence>MTDPPFSLFHPLANLFPLIEGADFEALVADVRANGLREHIVVHEGLILDGRNRFRAAVAADLIAAEIPARGSAPFTQHFSRYLPDRDGDALAFVISKNLARRHLNESQRAFVAAKIANLTQGRPGSEKQANLPVKQRDAAQLLNISERSVRSAAVVRDKGTPELQHAVETGKIAVSEAAKAAKLGAEKQTEIAAAAEAGKANVVRTAIKRETRDDREVALAAKQRDLPQQKFGVILADPEWRFEPWSRATGMDRAADNHYPTSCTEVIASRDVAAIAADDCVLFLWATAPMLPQAFVVMGAWGFDYRSNFVWAKDRVGTGYWNRNRHEHLLIGIKGRPPAPAPGTQWDSLIHASVGAHSAKPDGFHELIEAYFPNLPKAELNCRGKARPGWVAWGNEAEQAA</sequence>
<dbReference type="EMBL" id="QUMO01000006">
    <property type="protein sequence ID" value="REF83275.1"/>
    <property type="molecule type" value="Genomic_DNA"/>
</dbReference>
<name>A0A3D9YL47_9HYPH</name>
<evidence type="ECO:0000256" key="4">
    <source>
        <dbReference type="PROSITE-ProRule" id="PRU00489"/>
    </source>
</evidence>
<dbReference type="InterPro" id="IPR036086">
    <property type="entry name" value="ParB/Sulfiredoxin_sf"/>
</dbReference>
<dbReference type="SUPFAM" id="SSF110849">
    <property type="entry name" value="ParB/Sulfiredoxin"/>
    <property type="match status" value="1"/>
</dbReference>
<evidence type="ECO:0000256" key="1">
    <source>
        <dbReference type="ARBA" id="ARBA00022603"/>
    </source>
</evidence>
<dbReference type="AlphaFoldDB" id="A0A3D9YL47"/>
<gene>
    <name evidence="5" type="ORF">DES32_3191</name>
</gene>
<keyword evidence="1 5" id="KW-0489">Methyltransferase</keyword>
<dbReference type="PROSITE" id="PS51143">
    <property type="entry name" value="MT_A70"/>
    <property type="match status" value="1"/>
</dbReference>
<dbReference type="RefSeq" id="WP_115837827.1">
    <property type="nucleotide sequence ID" value="NZ_CP025086.1"/>
</dbReference>
<evidence type="ECO:0000256" key="3">
    <source>
        <dbReference type="ARBA" id="ARBA00022691"/>
    </source>
</evidence>
<dbReference type="PANTHER" id="PTHR12829">
    <property type="entry name" value="N6-ADENOSINE-METHYLTRANSFERASE"/>
    <property type="match status" value="1"/>
</dbReference>
<proteinExistence type="inferred from homology"/>
<reference evidence="5 6" key="1">
    <citation type="submission" date="2018-08" db="EMBL/GenBank/DDBJ databases">
        <title>Genomic Encyclopedia of Type Strains, Phase IV (KMG-IV): sequencing the most valuable type-strain genomes for metagenomic binning, comparative biology and taxonomic classification.</title>
        <authorList>
            <person name="Goeker M."/>
        </authorList>
    </citation>
    <scope>NUCLEOTIDE SEQUENCE [LARGE SCALE GENOMIC DNA]</scope>
    <source>
        <strain evidence="5 6">BW863</strain>
    </source>
</reference>
<dbReference type="PANTHER" id="PTHR12829:SF7">
    <property type="entry name" value="N6-ADENOSINE-METHYLTRANSFERASE CATALYTIC SUBUNIT"/>
    <property type="match status" value="1"/>
</dbReference>
<comment type="similarity">
    <text evidence="4">Belongs to the MT-A70-like family.</text>
</comment>
<dbReference type="InterPro" id="IPR029063">
    <property type="entry name" value="SAM-dependent_MTases_sf"/>
</dbReference>
<evidence type="ECO:0000313" key="6">
    <source>
        <dbReference type="Proteomes" id="UP000256900"/>
    </source>
</evidence>
<dbReference type="GO" id="GO:0032259">
    <property type="term" value="P:methylation"/>
    <property type="evidence" value="ECO:0007669"/>
    <property type="project" value="UniProtKB-KW"/>
</dbReference>
<dbReference type="InterPro" id="IPR007757">
    <property type="entry name" value="MT-A70-like"/>
</dbReference>
<keyword evidence="6" id="KW-1185">Reference proteome</keyword>
<dbReference type="Pfam" id="PF05063">
    <property type="entry name" value="MT-A70"/>
    <property type="match status" value="1"/>
</dbReference>
<keyword evidence="2" id="KW-0808">Transferase</keyword>
<dbReference type="Proteomes" id="UP000256900">
    <property type="component" value="Unassembled WGS sequence"/>
</dbReference>
<protein>
    <submittedName>
        <fullName evidence="5">N6-adenosine-specific RNA methylase IME4</fullName>
    </submittedName>
</protein>
<accession>A0A3D9YL47</accession>